<proteinExistence type="predicted"/>
<dbReference type="Proteomes" id="UP000479335">
    <property type="component" value="Unassembled WGS sequence"/>
</dbReference>
<dbReference type="SUPFAM" id="SSF53335">
    <property type="entry name" value="S-adenosyl-L-methionine-dependent methyltransferases"/>
    <property type="match status" value="1"/>
</dbReference>
<dbReference type="EMBL" id="WWCN01000029">
    <property type="protein sequence ID" value="MYM26515.1"/>
    <property type="molecule type" value="Genomic_DNA"/>
</dbReference>
<dbReference type="AlphaFoldDB" id="A0A6L8KHC8"/>
<comment type="caution">
    <text evidence="2">The sequence shown here is derived from an EMBL/GenBank/DDBJ whole genome shotgun (WGS) entry which is preliminary data.</text>
</comment>
<dbReference type="InterPro" id="IPR025282">
    <property type="entry name" value="DUF4214"/>
</dbReference>
<reference evidence="2 3" key="1">
    <citation type="submission" date="2019-12" db="EMBL/GenBank/DDBJ databases">
        <title>Novel species isolated from a subtropical stream in China.</title>
        <authorList>
            <person name="Lu H."/>
        </authorList>
    </citation>
    <scope>NUCLEOTIDE SEQUENCE [LARGE SCALE GENOMIC DNA]</scope>
    <source>
        <strain evidence="2 3">FT135W</strain>
    </source>
</reference>
<dbReference type="Pfam" id="PF13489">
    <property type="entry name" value="Methyltransf_23"/>
    <property type="match status" value="1"/>
</dbReference>
<protein>
    <submittedName>
        <fullName evidence="2">Methyltransferase domain-containing protein</fullName>
    </submittedName>
</protein>
<name>A0A6L8KHC8_9BURK</name>
<keyword evidence="3" id="KW-1185">Reference proteome</keyword>
<feature type="domain" description="DUF4214" evidence="1">
    <location>
        <begin position="19"/>
        <end position="62"/>
    </location>
</feature>
<dbReference type="CDD" id="cd02440">
    <property type="entry name" value="AdoMet_MTases"/>
    <property type="match status" value="1"/>
</dbReference>
<gene>
    <name evidence="2" type="ORF">GTP46_28210</name>
</gene>
<keyword evidence="2" id="KW-0489">Methyltransferase</keyword>
<dbReference type="GO" id="GO:0008168">
    <property type="term" value="F:methyltransferase activity"/>
    <property type="evidence" value="ECO:0007669"/>
    <property type="project" value="UniProtKB-KW"/>
</dbReference>
<evidence type="ECO:0000259" key="1">
    <source>
        <dbReference type="Pfam" id="PF13946"/>
    </source>
</evidence>
<accession>A0A6L8KHC8</accession>
<dbReference type="InterPro" id="IPR029063">
    <property type="entry name" value="SAM-dependent_MTases_sf"/>
</dbReference>
<sequence length="364" mass="40767">MHRREPSPGLQYAPAAVANALYHGILDRAPDQSGLRNLTDQLERGKTIDDAAKDLLSSSEFTLAMLKQLIPPHQLPDLVQLYPERYEREMAPNGVPMILFKADSNADFDFMENAITEHRYYDGIGVWGAKIDLDKNVTAALVQGMGAKSCLELGCFTGAVISQLEQAGVDVVGLDVSHVAFVLAYPNIKNCMMYADLLTVQLERRFDVVLAMDIIEHLNPVKFDQYISAIAALVSKDGYFYLNSPMFGADDVFGEVFGSYVSQWQETGEQNLYRRLDCDELGWPKHGHLVWASPVWWEQQFAAHGLVRDRAVEQAIHARLEPFFADNPARKCLFVLKHKDSARDPQQVINGIYAALDKVPGLPR</sequence>
<dbReference type="Gene3D" id="3.40.50.150">
    <property type="entry name" value="Vaccinia Virus protein VP39"/>
    <property type="match status" value="1"/>
</dbReference>
<organism evidence="2 3">
    <name type="scientific">Duganella flavida</name>
    <dbReference type="NCBI Taxonomy" id="2692175"/>
    <lineage>
        <taxon>Bacteria</taxon>
        <taxon>Pseudomonadati</taxon>
        <taxon>Pseudomonadota</taxon>
        <taxon>Betaproteobacteria</taxon>
        <taxon>Burkholderiales</taxon>
        <taxon>Oxalobacteraceae</taxon>
        <taxon>Telluria group</taxon>
        <taxon>Duganella</taxon>
    </lineage>
</organism>
<evidence type="ECO:0000313" key="2">
    <source>
        <dbReference type="EMBL" id="MYM26515.1"/>
    </source>
</evidence>
<evidence type="ECO:0000313" key="3">
    <source>
        <dbReference type="Proteomes" id="UP000479335"/>
    </source>
</evidence>
<keyword evidence="2" id="KW-0808">Transferase</keyword>
<dbReference type="Pfam" id="PF13946">
    <property type="entry name" value="DUF4214"/>
    <property type="match status" value="1"/>
</dbReference>
<dbReference type="GO" id="GO:0032259">
    <property type="term" value="P:methylation"/>
    <property type="evidence" value="ECO:0007669"/>
    <property type="project" value="UniProtKB-KW"/>
</dbReference>
<dbReference type="RefSeq" id="WP_161009950.1">
    <property type="nucleotide sequence ID" value="NZ_WWCN01000029.1"/>
</dbReference>